<dbReference type="EMBL" id="FNTT01000002">
    <property type="protein sequence ID" value="SEE15368.1"/>
    <property type="molecule type" value="Genomic_DNA"/>
</dbReference>
<dbReference type="Proteomes" id="UP000183915">
    <property type="component" value="Unassembled WGS sequence"/>
</dbReference>
<keyword evidence="3" id="KW-0732">Signal</keyword>
<comment type="pathway">
    <text evidence="2">Glycan metabolism; bacterial cellulose biosynthesis.</text>
</comment>
<name>A0ABY0Z097_9PSED</name>
<evidence type="ECO:0000256" key="6">
    <source>
        <dbReference type="ARBA" id="ARBA00022916"/>
    </source>
</evidence>
<accession>A0ABY0Z097</accession>
<dbReference type="Gene3D" id="1.25.40.10">
    <property type="entry name" value="Tetratricopeptide repeat domain"/>
    <property type="match status" value="4"/>
</dbReference>
<dbReference type="SUPFAM" id="SSF48452">
    <property type="entry name" value="TPR-like"/>
    <property type="match status" value="3"/>
</dbReference>
<dbReference type="InterPro" id="IPR019734">
    <property type="entry name" value="TPR_rpt"/>
</dbReference>
<evidence type="ECO:0000256" key="2">
    <source>
        <dbReference type="ARBA" id="ARBA00005186"/>
    </source>
</evidence>
<comment type="caution">
    <text evidence="8">The sequence shown here is derived from an EMBL/GenBank/DDBJ whole genome shotgun (WGS) entry which is preliminary data.</text>
</comment>
<keyword evidence="5" id="KW-0802">TPR repeat</keyword>
<dbReference type="Pfam" id="PF14559">
    <property type="entry name" value="TPR_19"/>
    <property type="match status" value="1"/>
</dbReference>
<keyword evidence="4" id="KW-0677">Repeat</keyword>
<sequence>MQKMIGFGLLLSSVYGVALGEPLSPPDQQQWLLEQVRIGEALYREDLVHDSLARLELIAPDNAQVKVVEVRQALLQKNQPEAERLVAQLRQQAPGTAALRQAESLLKMHGADGQRALQEARLLAVAGRFEDAIKAYRQLFGDDMPDFATALEYLNVRSGIKAERPVVIEQLRELDRQYPGNASLRQTLAGLLFAEKRDPEALDVLHQLAGDPNASDNAAEREYNYWLEQPVGPETAQGWRVFLKLYPNTSLRPDATKQLQEQEQYLADPAWQAGVKGKALLEAGNNVGAEASLRRAIKRYPQDSSLLGSLGVSLMRQNRHEAAYHAFIKASSIEQDTFWMTKWQDLKAANHQWMLLQKGDEALERKDYPVAKKWYRQANQAKPNDPAPLIGLSYVARGESDDITAEALLVRARKLDPSNASTVRAMVRLYQSQSPEKAEHYLDSLTPKEQQEFQSVRRELTLDRLNAQADGATRRSDWAQVTVALSKARVLDPDNPWLVYRLANAQRELGLNAEADQSFHWLLQRRGQNADARYAHGLFLANAERDGDAMGTLQQIPRAAWSDNMNALWARLQRRQLLAKARALRDGGHEAQAEALLMRAPTTDDYLTLADWAQQRGDLVQAESRYRKVLTSVPKNAEAQLGLSEVLIASGQPNAAKVSLMAVSAPVPADVSFQRRLANAWASLGDKTRANALFAQLLNTPQSDPLVYRDAARLLSREDPQRALDDYARSMGAARMIEPPQAEPRDNRAMTLASRASDSDDWLKRSIRSDVDELYQKQNPTVNLYHDLAWRTDNSSSGVSDLTTQTTILRIDAPVAQGQGFVQAEDINLDVSNFSSSDRFGLCAVVANGCTSASQSVRGTQLGMGWHDDRWAFDLGHTPQEFTVSNWVGGVTYSGDWSSLDYRLTASRRPLTNSLVSYAGAVDPVTGTQWGGVTANGFTLGLSHDRGGKDGVWASLSSHWLVGQNVENNQRRTAMGGYYYRLVERADERLRTGLTLMYMGFDKDLSEDTLGQGGYYSPQQYYSVSVPVNYAWRNADWSALLESSVGWSFAKIDGSDFYPKDNREADLQSLLAQSNKTLVDNPSLTKSGSSSNGYNLRVQGLVERRLSDNLVLGAGITWQHSEGYAPSRALLYLRYTFDPWQGNLPLPVEPISPYADMR</sequence>
<dbReference type="NCBIfam" id="NF008520">
    <property type="entry name" value="PRK11447.1"/>
    <property type="match status" value="1"/>
</dbReference>
<dbReference type="PANTHER" id="PTHR12558">
    <property type="entry name" value="CELL DIVISION CYCLE 16,23,27"/>
    <property type="match status" value="1"/>
</dbReference>
<evidence type="ECO:0000256" key="1">
    <source>
        <dbReference type="ARBA" id="ARBA00003476"/>
    </source>
</evidence>
<feature type="domain" description="Cellulose synthase operon C C-terminal" evidence="7">
    <location>
        <begin position="800"/>
        <end position="1138"/>
    </location>
</feature>
<proteinExistence type="predicted"/>
<dbReference type="SMART" id="SM00028">
    <property type="entry name" value="TPR"/>
    <property type="match status" value="4"/>
</dbReference>
<dbReference type="PANTHER" id="PTHR12558:SF13">
    <property type="entry name" value="CELL DIVISION CYCLE PROTEIN 27 HOMOLOG"/>
    <property type="match status" value="1"/>
</dbReference>
<dbReference type="RefSeq" id="WP_053185600.1">
    <property type="nucleotide sequence ID" value="NZ_FNTT01000002.1"/>
</dbReference>
<evidence type="ECO:0000313" key="8">
    <source>
        <dbReference type="EMBL" id="SEE15368.1"/>
    </source>
</evidence>
<keyword evidence="6" id="KW-0135">Cellulose biosynthesis</keyword>
<dbReference type="Pfam" id="PF05420">
    <property type="entry name" value="BCSC_C"/>
    <property type="match status" value="1"/>
</dbReference>
<protein>
    <submittedName>
        <fullName evidence="8">Tetratricopeptide repeat-containing protein</fullName>
    </submittedName>
</protein>
<evidence type="ECO:0000256" key="4">
    <source>
        <dbReference type="ARBA" id="ARBA00022737"/>
    </source>
</evidence>
<reference evidence="8 9" key="1">
    <citation type="submission" date="2016-10" db="EMBL/GenBank/DDBJ databases">
        <authorList>
            <person name="Varghese N."/>
            <person name="Submissions S."/>
        </authorList>
    </citation>
    <scope>NUCLEOTIDE SEQUENCE [LARGE SCALE GENOMIC DNA]</scope>
    <source>
        <strain evidence="8 9">BS3780</strain>
    </source>
</reference>
<dbReference type="Pfam" id="PF13432">
    <property type="entry name" value="TPR_16"/>
    <property type="match status" value="2"/>
</dbReference>
<evidence type="ECO:0000259" key="7">
    <source>
        <dbReference type="Pfam" id="PF05420"/>
    </source>
</evidence>
<keyword evidence="9" id="KW-1185">Reference proteome</keyword>
<evidence type="ECO:0000256" key="5">
    <source>
        <dbReference type="ARBA" id="ARBA00022803"/>
    </source>
</evidence>
<evidence type="ECO:0000256" key="3">
    <source>
        <dbReference type="ARBA" id="ARBA00022729"/>
    </source>
</evidence>
<comment type="function">
    <text evidence="1">Required for maximal bacterial cellulose synthesis.</text>
</comment>
<dbReference type="InterPro" id="IPR008410">
    <property type="entry name" value="BCSC_C"/>
</dbReference>
<dbReference type="InterPro" id="IPR011990">
    <property type="entry name" value="TPR-like_helical_dom_sf"/>
</dbReference>
<organism evidence="8 9">
    <name type="scientific">Pseudomonas kilonensis</name>
    <dbReference type="NCBI Taxonomy" id="132476"/>
    <lineage>
        <taxon>Bacteria</taxon>
        <taxon>Pseudomonadati</taxon>
        <taxon>Pseudomonadota</taxon>
        <taxon>Gammaproteobacteria</taxon>
        <taxon>Pseudomonadales</taxon>
        <taxon>Pseudomonadaceae</taxon>
        <taxon>Pseudomonas</taxon>
    </lineage>
</organism>
<gene>
    <name evidence="8" type="ORF">SAMN04490188_2795</name>
</gene>
<evidence type="ECO:0000313" key="9">
    <source>
        <dbReference type="Proteomes" id="UP000183915"/>
    </source>
</evidence>